<dbReference type="EMBL" id="AP035787">
    <property type="protein sequence ID" value="BFO76212.1"/>
    <property type="molecule type" value="Genomic_DNA"/>
</dbReference>
<accession>A0AB33J9K2</accession>
<keyword evidence="1" id="KW-0472">Membrane</keyword>
<sequence length="285" mass="33573">MAKSNEQLEDILDDLSVIKSNNATTEQRLSNIETLLAKLATKEDVAPIIPVASTSATSIPYDEIKNAVHEEMDSYYNAMSDSAELLSDKTLKHLGTIFIELYVEEIEKYLEKDEKERECKRNVYLQKRKAQGLMTIEQVSEWAPQYSLEIQRTIRYIGMKILDENESVEKAHAILKIWGDALQTITSPRPSPPPTLKSWWFYRWNSFKQRTDKWRLLQWYLVILGIIACVLFSSLYQNRVMDLDRTNRIFYKKVIMDEKRKKNYHELDSLIHSDSFFKTYWCLEH</sequence>
<protein>
    <submittedName>
        <fullName evidence="2">Uncharacterized protein</fullName>
    </submittedName>
</protein>
<gene>
    <name evidence="2" type="ORF">GTC17259_12620</name>
</gene>
<organism evidence="2">
    <name type="scientific">Prevotella sp. GTC17259</name>
    <dbReference type="NCBI Taxonomy" id="3236795"/>
    <lineage>
        <taxon>Bacteria</taxon>
        <taxon>Pseudomonadati</taxon>
        <taxon>Bacteroidota</taxon>
        <taxon>Bacteroidia</taxon>
        <taxon>Bacteroidales</taxon>
        <taxon>Prevotellaceae</taxon>
        <taxon>Prevotella</taxon>
    </lineage>
</organism>
<evidence type="ECO:0000256" key="1">
    <source>
        <dbReference type="SAM" id="Phobius"/>
    </source>
</evidence>
<evidence type="ECO:0000313" key="2">
    <source>
        <dbReference type="EMBL" id="BFO76212.1"/>
    </source>
</evidence>
<reference evidence="2" key="1">
    <citation type="submission" date="2024-07" db="EMBL/GenBank/DDBJ databases">
        <title>Complete genome sequence of Prevotella sp. YM-2024 GTC17259.</title>
        <authorList>
            <person name="Hayashi M."/>
            <person name="Muto Y."/>
            <person name="Tanaka K."/>
            <person name="Niwa H."/>
        </authorList>
    </citation>
    <scope>NUCLEOTIDE SEQUENCE</scope>
    <source>
        <strain evidence="2">GTC17259</strain>
    </source>
</reference>
<dbReference type="AlphaFoldDB" id="A0AB33J9K2"/>
<keyword evidence="1" id="KW-0812">Transmembrane</keyword>
<name>A0AB33J9K2_9BACT</name>
<keyword evidence="1" id="KW-1133">Transmembrane helix</keyword>
<proteinExistence type="predicted"/>
<feature type="transmembrane region" description="Helical" evidence="1">
    <location>
        <begin position="217"/>
        <end position="236"/>
    </location>
</feature>